<organism evidence="15">
    <name type="scientific">Corethrella appendiculata</name>
    <dbReference type="NCBI Taxonomy" id="1370023"/>
    <lineage>
        <taxon>Eukaryota</taxon>
        <taxon>Metazoa</taxon>
        <taxon>Ecdysozoa</taxon>
        <taxon>Arthropoda</taxon>
        <taxon>Hexapoda</taxon>
        <taxon>Insecta</taxon>
        <taxon>Pterygota</taxon>
        <taxon>Neoptera</taxon>
        <taxon>Endopterygota</taxon>
        <taxon>Diptera</taxon>
        <taxon>Nematocera</taxon>
        <taxon>Culicoidea</taxon>
        <taxon>Chaoboridae</taxon>
        <taxon>Corethrella</taxon>
    </lineage>
</organism>
<evidence type="ECO:0000256" key="1">
    <source>
        <dbReference type="ARBA" id="ARBA00004604"/>
    </source>
</evidence>
<evidence type="ECO:0000256" key="14">
    <source>
        <dbReference type="SAM" id="MobiDB-lite"/>
    </source>
</evidence>
<dbReference type="GO" id="GO:0006364">
    <property type="term" value="P:rRNA processing"/>
    <property type="evidence" value="ECO:0007669"/>
    <property type="project" value="UniProtKB-UniRule"/>
</dbReference>
<reference evidence="15" key="1">
    <citation type="journal article" date="2014" name="Insect Biochem. Mol. Biol.">
        <title>An insight into the sialome of the frog biting fly, Corethrella appendiculata.</title>
        <authorList>
            <person name="Ribeiro J.M.C."/>
            <person name="Chagas A.C."/>
            <person name="Pham V.M."/>
            <person name="Lounibos L.P."/>
            <person name="Calvo E."/>
        </authorList>
    </citation>
    <scope>NUCLEOTIDE SEQUENCE</scope>
    <source>
        <tissue evidence="15">Salivary glands</tissue>
    </source>
</reference>
<dbReference type="GO" id="GO:0046015">
    <property type="term" value="P:regulation of transcription by glucose"/>
    <property type="evidence" value="ECO:0007669"/>
    <property type="project" value="TreeGrafter"/>
</dbReference>
<dbReference type="InterPro" id="IPR007823">
    <property type="entry name" value="RRP8"/>
</dbReference>
<dbReference type="Gene3D" id="3.40.50.150">
    <property type="entry name" value="Vaccinia Virus protein VP39"/>
    <property type="match status" value="1"/>
</dbReference>
<proteinExistence type="evidence at transcript level"/>
<dbReference type="AlphaFoldDB" id="U5EFX9"/>
<evidence type="ECO:0000256" key="3">
    <source>
        <dbReference type="ARBA" id="ARBA00020203"/>
    </source>
</evidence>
<dbReference type="InterPro" id="IPR029063">
    <property type="entry name" value="SAM-dependent_MTases_sf"/>
</dbReference>
<name>U5EFX9_9DIPT</name>
<keyword evidence="12 13" id="KW-0539">Nucleus</keyword>
<dbReference type="EMBL" id="GANO01003688">
    <property type="protein sequence ID" value="JAB56183.1"/>
    <property type="molecule type" value="mRNA"/>
</dbReference>
<dbReference type="InterPro" id="IPR042036">
    <property type="entry name" value="RRP8_N"/>
</dbReference>
<comment type="similarity">
    <text evidence="2 13">Belongs to the methyltransferase superfamily. RRP8 family.</text>
</comment>
<dbReference type="EC" id="2.1.1.-" evidence="13"/>
<sequence length="343" mass="39579">MNKIFKEPSFDDNLPSFNFGKINKKLKKDKRKTYEESDVQKQISEVPVIKSPSKAKKLKTKLLNLAEDTVVKSKKSKKRKQSILLINRKETKGTDEEIEPEPEEPVKKKRKLDKDTRNVNGNTKSTLFSRLKNSLKGSRFRYLNELLYTSTGNEAVALFQNDQTAFEAYHEGYKVQVEQWSMNPLDRIIKNIQKMPKEYLVCDFGCGEAKLAKSVLQKVYSLDLVAFDNSVIACDMSNSPLESNSINVAVFCLSLMGTNLSDFLLEANRLLKMNGILKIAEVSSRFDSVKLFIDFIQKCGFTMMNKDLTHKLFYFFTFKKVKNVEKDTKMKQFSLKPCLYKKR</sequence>
<feature type="region of interest" description="Disordered" evidence="14">
    <location>
        <begin position="92"/>
        <end position="123"/>
    </location>
</feature>
<dbReference type="PANTHER" id="PTHR12787">
    <property type="entry name" value="RIBOSOMAL RNA-PROCESSING PROTEIN 8"/>
    <property type="match status" value="1"/>
</dbReference>
<accession>U5EFX9</accession>
<evidence type="ECO:0000256" key="13">
    <source>
        <dbReference type="RuleBase" id="RU365074"/>
    </source>
</evidence>
<dbReference type="GO" id="GO:0042149">
    <property type="term" value="P:cellular response to glucose starvation"/>
    <property type="evidence" value="ECO:0007669"/>
    <property type="project" value="TreeGrafter"/>
</dbReference>
<keyword evidence="9" id="KW-0156">Chromatin regulator</keyword>
<dbReference type="GO" id="GO:0000183">
    <property type="term" value="P:rDNA heterochromatin formation"/>
    <property type="evidence" value="ECO:0007669"/>
    <property type="project" value="TreeGrafter"/>
</dbReference>
<dbReference type="GO" id="GO:0032259">
    <property type="term" value="P:methylation"/>
    <property type="evidence" value="ECO:0007669"/>
    <property type="project" value="UniProtKB-KW"/>
</dbReference>
<dbReference type="Pfam" id="PF05148">
    <property type="entry name" value="Methyltransf_8"/>
    <property type="match status" value="1"/>
</dbReference>
<evidence type="ECO:0000256" key="5">
    <source>
        <dbReference type="ARBA" id="ARBA00022552"/>
    </source>
</evidence>
<evidence type="ECO:0000256" key="6">
    <source>
        <dbReference type="ARBA" id="ARBA00022603"/>
    </source>
</evidence>
<dbReference type="FunFam" id="1.10.10.2150:FF:000001">
    <property type="entry name" value="Ribosomal RNA-processing protein 8"/>
    <property type="match status" value="1"/>
</dbReference>
<keyword evidence="11" id="KW-0804">Transcription</keyword>
<dbReference type="Gene3D" id="1.10.10.2150">
    <property type="entry name" value="Ribosomal RNA-processing protein 8, N-terminal domain"/>
    <property type="match status" value="1"/>
</dbReference>
<keyword evidence="4" id="KW-0678">Repressor</keyword>
<comment type="subcellular location">
    <subcellularLocation>
        <location evidence="1 13">Nucleus</location>
        <location evidence="1 13">Nucleolus</location>
    </subcellularLocation>
</comment>
<dbReference type="SUPFAM" id="SSF53335">
    <property type="entry name" value="S-adenosyl-L-methionine-dependent methyltransferases"/>
    <property type="match status" value="1"/>
</dbReference>
<evidence type="ECO:0000256" key="8">
    <source>
        <dbReference type="ARBA" id="ARBA00022691"/>
    </source>
</evidence>
<keyword evidence="6 13" id="KW-0489">Methyltransferase</keyword>
<evidence type="ECO:0000256" key="4">
    <source>
        <dbReference type="ARBA" id="ARBA00022491"/>
    </source>
</evidence>
<evidence type="ECO:0000256" key="2">
    <source>
        <dbReference type="ARBA" id="ARBA00006301"/>
    </source>
</evidence>
<keyword evidence="10" id="KW-0805">Transcription regulation</keyword>
<dbReference type="PANTHER" id="PTHR12787:SF0">
    <property type="entry name" value="RIBOSOMAL RNA-PROCESSING PROTEIN 8"/>
    <property type="match status" value="1"/>
</dbReference>
<evidence type="ECO:0000256" key="10">
    <source>
        <dbReference type="ARBA" id="ARBA00023015"/>
    </source>
</evidence>
<keyword evidence="7 13" id="KW-0808">Transferase</keyword>
<dbReference type="GO" id="GO:0005677">
    <property type="term" value="C:chromatin silencing complex"/>
    <property type="evidence" value="ECO:0007669"/>
    <property type="project" value="TreeGrafter"/>
</dbReference>
<evidence type="ECO:0000256" key="7">
    <source>
        <dbReference type="ARBA" id="ARBA00022679"/>
    </source>
</evidence>
<evidence type="ECO:0000256" key="12">
    <source>
        <dbReference type="ARBA" id="ARBA00023242"/>
    </source>
</evidence>
<evidence type="ECO:0000256" key="11">
    <source>
        <dbReference type="ARBA" id="ARBA00023163"/>
    </source>
</evidence>
<keyword evidence="5 13" id="KW-0698">rRNA processing</keyword>
<protein>
    <recommendedName>
        <fullName evidence="3 13">Ribosomal RNA-processing protein 8</fullName>
        <ecNumber evidence="13">2.1.1.-</ecNumber>
    </recommendedName>
</protein>
<evidence type="ECO:0000313" key="15">
    <source>
        <dbReference type="EMBL" id="JAB56183.1"/>
    </source>
</evidence>
<evidence type="ECO:0000256" key="9">
    <source>
        <dbReference type="ARBA" id="ARBA00022853"/>
    </source>
</evidence>
<dbReference type="FunFam" id="3.40.50.150:FF:000068">
    <property type="entry name" value="Ribosomal RNA-processing protein 8"/>
    <property type="match status" value="1"/>
</dbReference>
<keyword evidence="8 13" id="KW-0949">S-adenosyl-L-methionine</keyword>
<dbReference type="GO" id="GO:0008168">
    <property type="term" value="F:methyltransferase activity"/>
    <property type="evidence" value="ECO:0007669"/>
    <property type="project" value="UniProtKB-KW"/>
</dbReference>
<comment type="function">
    <text evidence="13">Probable methyltransferase required to silence rDNA.</text>
</comment>
<dbReference type="GO" id="GO:0005730">
    <property type="term" value="C:nucleolus"/>
    <property type="evidence" value="ECO:0007669"/>
    <property type="project" value="UniProtKB-SubCell"/>
</dbReference>
<dbReference type="GO" id="GO:0033553">
    <property type="term" value="C:rDNA heterochromatin"/>
    <property type="evidence" value="ECO:0007669"/>
    <property type="project" value="TreeGrafter"/>
</dbReference>